<dbReference type="Proteomes" id="UP000606786">
    <property type="component" value="Unassembled WGS sequence"/>
</dbReference>
<feature type="region of interest" description="Disordered" evidence="1">
    <location>
        <begin position="23"/>
        <end position="54"/>
    </location>
</feature>
<proteinExistence type="predicted"/>
<organism evidence="2 3">
    <name type="scientific">Ceratitis capitata</name>
    <name type="common">Mediterranean fruit fly</name>
    <name type="synonym">Tephritis capitata</name>
    <dbReference type="NCBI Taxonomy" id="7213"/>
    <lineage>
        <taxon>Eukaryota</taxon>
        <taxon>Metazoa</taxon>
        <taxon>Ecdysozoa</taxon>
        <taxon>Arthropoda</taxon>
        <taxon>Hexapoda</taxon>
        <taxon>Insecta</taxon>
        <taxon>Pterygota</taxon>
        <taxon>Neoptera</taxon>
        <taxon>Endopterygota</taxon>
        <taxon>Diptera</taxon>
        <taxon>Brachycera</taxon>
        <taxon>Muscomorpha</taxon>
        <taxon>Tephritoidea</taxon>
        <taxon>Tephritidae</taxon>
        <taxon>Ceratitis</taxon>
        <taxon>Ceratitis</taxon>
    </lineage>
</organism>
<evidence type="ECO:0000313" key="3">
    <source>
        <dbReference type="Proteomes" id="UP000606786"/>
    </source>
</evidence>
<name>A0A811UXI9_CERCA</name>
<reference evidence="2" key="1">
    <citation type="submission" date="2020-11" db="EMBL/GenBank/DDBJ databases">
        <authorList>
            <person name="Whitehead M."/>
        </authorList>
    </citation>
    <scope>NUCLEOTIDE SEQUENCE</scope>
    <source>
        <strain evidence="2">EGII</strain>
    </source>
</reference>
<dbReference type="OrthoDB" id="20872at2759"/>
<protein>
    <submittedName>
        <fullName evidence="2">(Mediterranean fruit fly) hypothetical protein</fullName>
    </submittedName>
</protein>
<sequence length="95" mass="11102">MTLDELHNENASTVSKNGDICLEQTIETHQHNDQEQGDQMDLANQKQHNKHTADFKPPNVVFPVIPPLRPMKSSLVSHFFLFYFEFIKNYFILNE</sequence>
<dbReference type="AlphaFoldDB" id="A0A811UXI9"/>
<comment type="caution">
    <text evidence="2">The sequence shown here is derived from an EMBL/GenBank/DDBJ whole genome shotgun (WGS) entry which is preliminary data.</text>
</comment>
<evidence type="ECO:0000313" key="2">
    <source>
        <dbReference type="EMBL" id="CAD7001803.1"/>
    </source>
</evidence>
<accession>A0A811UXI9</accession>
<keyword evidence="3" id="KW-1185">Reference proteome</keyword>
<evidence type="ECO:0000256" key="1">
    <source>
        <dbReference type="SAM" id="MobiDB-lite"/>
    </source>
</evidence>
<gene>
    <name evidence="2" type="ORF">CCAP1982_LOCUS10294</name>
</gene>
<dbReference type="EMBL" id="CAJHJT010000023">
    <property type="protein sequence ID" value="CAD7001803.1"/>
    <property type="molecule type" value="Genomic_DNA"/>
</dbReference>